<dbReference type="InterPro" id="IPR016032">
    <property type="entry name" value="Sig_transdc_resp-reg_C-effctor"/>
</dbReference>
<dbReference type="PANTHER" id="PTHR48111">
    <property type="entry name" value="REGULATOR OF RPOS"/>
    <property type="match status" value="1"/>
</dbReference>
<organism evidence="10 11">
    <name type="scientific">Limnobacter thiooxidans</name>
    <dbReference type="NCBI Taxonomy" id="131080"/>
    <lineage>
        <taxon>Bacteria</taxon>
        <taxon>Pseudomonadati</taxon>
        <taxon>Pseudomonadota</taxon>
        <taxon>Betaproteobacteria</taxon>
        <taxon>Burkholderiales</taxon>
        <taxon>Burkholderiaceae</taxon>
        <taxon>Limnobacter</taxon>
    </lineage>
</organism>
<accession>A0AA86J2N8</accession>
<evidence type="ECO:0000259" key="8">
    <source>
        <dbReference type="PROSITE" id="PS50110"/>
    </source>
</evidence>
<dbReference type="SUPFAM" id="SSF52172">
    <property type="entry name" value="CheY-like"/>
    <property type="match status" value="1"/>
</dbReference>
<dbReference type="SUPFAM" id="SSF46894">
    <property type="entry name" value="C-terminal effector domain of the bipartite response regulators"/>
    <property type="match status" value="1"/>
</dbReference>
<keyword evidence="1 6" id="KW-0597">Phosphoprotein</keyword>
<dbReference type="InterPro" id="IPR036388">
    <property type="entry name" value="WH-like_DNA-bd_sf"/>
</dbReference>
<keyword evidence="4 7" id="KW-0238">DNA-binding</keyword>
<name>A0AA86J2N8_9BURK</name>
<dbReference type="InterPro" id="IPR039420">
    <property type="entry name" value="WalR-like"/>
</dbReference>
<dbReference type="FunFam" id="1.10.10.10:FF:000005">
    <property type="entry name" value="Two-component system response regulator"/>
    <property type="match status" value="1"/>
</dbReference>
<dbReference type="InterPro" id="IPR001867">
    <property type="entry name" value="OmpR/PhoB-type_DNA-bd"/>
</dbReference>
<dbReference type="GO" id="GO:0000976">
    <property type="term" value="F:transcription cis-regulatory region binding"/>
    <property type="evidence" value="ECO:0007669"/>
    <property type="project" value="TreeGrafter"/>
</dbReference>
<reference evidence="10 11" key="1">
    <citation type="submission" date="2023-10" db="EMBL/GenBank/DDBJ databases">
        <title>Complete Genome Sequence of Limnobacter thiooxidans CS-K2T, Isolated from freshwater lake sediments in Bavaria, Germany.</title>
        <authorList>
            <person name="Naruki M."/>
            <person name="Watanabe A."/>
            <person name="Warashina T."/>
            <person name="Morita T."/>
            <person name="Arakawa K."/>
        </authorList>
    </citation>
    <scope>NUCLEOTIDE SEQUENCE [LARGE SCALE GENOMIC DNA]</scope>
    <source>
        <strain evidence="10 11">CS-K2</strain>
    </source>
</reference>
<protein>
    <submittedName>
        <fullName evidence="10">Response regulator transcription factor</fullName>
    </submittedName>
</protein>
<dbReference type="PROSITE" id="PS50110">
    <property type="entry name" value="RESPONSE_REGULATORY"/>
    <property type="match status" value="1"/>
</dbReference>
<dbReference type="SMART" id="SM00448">
    <property type="entry name" value="REC"/>
    <property type="match status" value="1"/>
</dbReference>
<feature type="modified residue" description="4-aspartylphosphate" evidence="6">
    <location>
        <position position="59"/>
    </location>
</feature>
<dbReference type="Gene3D" id="3.40.50.2300">
    <property type="match status" value="1"/>
</dbReference>
<dbReference type="RefSeq" id="WP_130555957.1">
    <property type="nucleotide sequence ID" value="NZ_AP028947.1"/>
</dbReference>
<keyword evidence="5" id="KW-0804">Transcription</keyword>
<dbReference type="CDD" id="cd00383">
    <property type="entry name" value="trans_reg_C"/>
    <property type="match status" value="1"/>
</dbReference>
<dbReference type="PANTHER" id="PTHR48111:SF22">
    <property type="entry name" value="REGULATOR OF RPOS"/>
    <property type="match status" value="1"/>
</dbReference>
<evidence type="ECO:0000256" key="7">
    <source>
        <dbReference type="PROSITE-ProRule" id="PRU01091"/>
    </source>
</evidence>
<dbReference type="Proteomes" id="UP001329151">
    <property type="component" value="Chromosome"/>
</dbReference>
<dbReference type="InterPro" id="IPR001789">
    <property type="entry name" value="Sig_transdc_resp-reg_receiver"/>
</dbReference>
<evidence type="ECO:0000313" key="10">
    <source>
        <dbReference type="EMBL" id="BET26581.1"/>
    </source>
</evidence>
<dbReference type="PROSITE" id="PS51755">
    <property type="entry name" value="OMPR_PHOB"/>
    <property type="match status" value="1"/>
</dbReference>
<evidence type="ECO:0000256" key="2">
    <source>
        <dbReference type="ARBA" id="ARBA00023012"/>
    </source>
</evidence>
<evidence type="ECO:0000259" key="9">
    <source>
        <dbReference type="PROSITE" id="PS51755"/>
    </source>
</evidence>
<dbReference type="InterPro" id="IPR011006">
    <property type="entry name" value="CheY-like_superfamily"/>
</dbReference>
<evidence type="ECO:0000256" key="1">
    <source>
        <dbReference type="ARBA" id="ARBA00022553"/>
    </source>
</evidence>
<dbReference type="GO" id="GO:0005829">
    <property type="term" value="C:cytosol"/>
    <property type="evidence" value="ECO:0007669"/>
    <property type="project" value="TreeGrafter"/>
</dbReference>
<dbReference type="KEGG" id="lto:RGQ30_20820"/>
<gene>
    <name evidence="10" type="ORF">RGQ30_20820</name>
</gene>
<evidence type="ECO:0000256" key="6">
    <source>
        <dbReference type="PROSITE-ProRule" id="PRU00169"/>
    </source>
</evidence>
<evidence type="ECO:0000313" key="11">
    <source>
        <dbReference type="Proteomes" id="UP001329151"/>
    </source>
</evidence>
<dbReference type="Pfam" id="PF00486">
    <property type="entry name" value="Trans_reg_C"/>
    <property type="match status" value="1"/>
</dbReference>
<dbReference type="Gene3D" id="1.10.10.10">
    <property type="entry name" value="Winged helix-like DNA-binding domain superfamily/Winged helix DNA-binding domain"/>
    <property type="match status" value="1"/>
</dbReference>
<dbReference type="EMBL" id="AP028947">
    <property type="protein sequence ID" value="BET26581.1"/>
    <property type="molecule type" value="Genomic_DNA"/>
</dbReference>
<proteinExistence type="predicted"/>
<evidence type="ECO:0000256" key="4">
    <source>
        <dbReference type="ARBA" id="ARBA00023125"/>
    </source>
</evidence>
<dbReference type="GO" id="GO:0000156">
    <property type="term" value="F:phosphorelay response regulator activity"/>
    <property type="evidence" value="ECO:0007669"/>
    <property type="project" value="TreeGrafter"/>
</dbReference>
<keyword evidence="2" id="KW-0902">Two-component regulatory system</keyword>
<evidence type="ECO:0000256" key="3">
    <source>
        <dbReference type="ARBA" id="ARBA00023015"/>
    </source>
</evidence>
<sequence>MKVLIVEDDSRVSGFLDRGLKAEGYRTQVAGTAQLGMSLAKNLQTEVTEGAGDALVILDVMLPDGSGLDVCQNLRKENFKLPVLMLTALNTVDDRIAGLRMGADDYLGKPFSFDELLARIEALRRRSVQGVNPPQDRKLTVSDLVLDLGSMRLTRAGKDIALTAKELALVELMMSSPGRLFSRERILSNVWGVNEDPLTNVVDVYIRRLRSKIDLEGMPPLIHTQRGLGYRLESLE</sequence>
<dbReference type="GO" id="GO:0032993">
    <property type="term" value="C:protein-DNA complex"/>
    <property type="evidence" value="ECO:0007669"/>
    <property type="project" value="TreeGrafter"/>
</dbReference>
<keyword evidence="3" id="KW-0805">Transcription regulation</keyword>
<feature type="domain" description="Response regulatory" evidence="8">
    <location>
        <begin position="2"/>
        <end position="124"/>
    </location>
</feature>
<keyword evidence="11" id="KW-1185">Reference proteome</keyword>
<dbReference type="SMART" id="SM00862">
    <property type="entry name" value="Trans_reg_C"/>
    <property type="match status" value="1"/>
</dbReference>
<feature type="DNA-binding region" description="OmpR/PhoB-type" evidence="7">
    <location>
        <begin position="136"/>
        <end position="234"/>
    </location>
</feature>
<dbReference type="GO" id="GO:0006355">
    <property type="term" value="P:regulation of DNA-templated transcription"/>
    <property type="evidence" value="ECO:0007669"/>
    <property type="project" value="InterPro"/>
</dbReference>
<evidence type="ECO:0000256" key="5">
    <source>
        <dbReference type="ARBA" id="ARBA00023163"/>
    </source>
</evidence>
<feature type="domain" description="OmpR/PhoB-type" evidence="9">
    <location>
        <begin position="136"/>
        <end position="234"/>
    </location>
</feature>
<dbReference type="Pfam" id="PF00072">
    <property type="entry name" value="Response_reg"/>
    <property type="match status" value="1"/>
</dbReference>
<dbReference type="AlphaFoldDB" id="A0AA86J2N8"/>
<dbReference type="Gene3D" id="6.10.250.690">
    <property type="match status" value="1"/>
</dbReference>